<dbReference type="GO" id="GO:0006955">
    <property type="term" value="P:immune response"/>
    <property type="evidence" value="ECO:0007669"/>
    <property type="project" value="TreeGrafter"/>
</dbReference>
<evidence type="ECO:0000256" key="3">
    <source>
        <dbReference type="SAM" id="Phobius"/>
    </source>
</evidence>
<dbReference type="Gene3D" id="2.60.40.10">
    <property type="entry name" value="Immunoglobulins"/>
    <property type="match status" value="6"/>
</dbReference>
<evidence type="ECO:0000259" key="4">
    <source>
        <dbReference type="PROSITE" id="PS50835"/>
    </source>
</evidence>
<feature type="domain" description="Ig-like" evidence="4">
    <location>
        <begin position="431"/>
        <end position="504"/>
    </location>
</feature>
<dbReference type="GO" id="GO:0004888">
    <property type="term" value="F:transmembrane signaling receptor activity"/>
    <property type="evidence" value="ECO:0007669"/>
    <property type="project" value="TreeGrafter"/>
</dbReference>
<dbReference type="PANTHER" id="PTHR11481:SF64">
    <property type="entry name" value="FC RECEPTOR-LIKE PROTEIN 4"/>
    <property type="match status" value="1"/>
</dbReference>
<feature type="domain" description="Ig-like" evidence="4">
    <location>
        <begin position="159"/>
        <end position="239"/>
    </location>
</feature>
<dbReference type="InterPro" id="IPR003599">
    <property type="entry name" value="Ig_sub"/>
</dbReference>
<dbReference type="EMBL" id="CM004480">
    <property type="protein sequence ID" value="OCT69216.1"/>
    <property type="molecule type" value="Genomic_DNA"/>
</dbReference>
<feature type="domain" description="Ig-like" evidence="4">
    <location>
        <begin position="72"/>
        <end position="152"/>
    </location>
</feature>
<dbReference type="SMART" id="SM00408">
    <property type="entry name" value="IGc2"/>
    <property type="match status" value="3"/>
</dbReference>
<protein>
    <recommendedName>
        <fullName evidence="4">Ig-like domain-containing protein</fullName>
    </recommendedName>
</protein>
<dbReference type="AlphaFoldDB" id="A0A974CAQ6"/>
<dbReference type="Pfam" id="PF13895">
    <property type="entry name" value="Ig_2"/>
    <property type="match status" value="4"/>
</dbReference>
<evidence type="ECO:0000313" key="6">
    <source>
        <dbReference type="Proteomes" id="UP000694892"/>
    </source>
</evidence>
<evidence type="ECO:0000256" key="1">
    <source>
        <dbReference type="ARBA" id="ARBA00022729"/>
    </source>
</evidence>
<feature type="transmembrane region" description="Helical" evidence="3">
    <location>
        <begin position="626"/>
        <end position="645"/>
    </location>
</feature>
<dbReference type="InterPro" id="IPR013783">
    <property type="entry name" value="Ig-like_fold"/>
</dbReference>
<sequence length="649" mass="72971">MSALDPIKLPALVYVILFRFGRITTVSELLQLYRFSCSDSVRQEAWIETSRNPAGEGSISKLNPGFGFAVGSHVTVTPLRPRVLAGENVTLTCHGVASVQVKQSYFWYKDEEKLNRYEQNFTMNEATREDSGRYQCQTSTSNISEVVSLNVTDEPFSLPKIKVTPDPPLEGYDVTIMCDTNLSLVLGPTELQFAFYLKGKIVRGFNTSDQYKIPVAQLWDSGDYSCEVKTSDSVWRKLSNETFIEIEELFSYPGINFSPHQVTEGEVLMVMCDASPFAKPTELLFEFYANGKRVREFSPLNSYTVQEVQLEDSGPYLCVAKTVTGSVQKMGTASFIAIQELFPTPSISVSPREVLEGSIMTVSCDINSKWRGPGNPSYIFYKDGRLVQSLSGQRGYKVTAAQLHNAGSYECEAKYPSGEAKMSKHLKINVQELYLSITVAPTAVTEGDSMRITCYMKPSTPKMATNPQFAFYRDGLKVQEFSPSNIYRVPLAQVQHSGGYTCELRISTVIGKKMRRHLYVHIQELVSCPNITVVPYPQLVQGSAMTLTCDTALNPLAEMTELQFAFYRDGLNVRDFSFSDTYHVPCVQQENSGNYSCEVRSSTSDVRKMSRGICVQIKEWSQRYRYRQFAASVLLLVLVALILYMRRNK</sequence>
<gene>
    <name evidence="5" type="ORF">XELAEV_18040526mg</name>
</gene>
<dbReference type="PANTHER" id="PTHR11481">
    <property type="entry name" value="IMMUNOGLOBULIN FC RECEPTOR"/>
    <property type="match status" value="1"/>
</dbReference>
<keyword evidence="1" id="KW-0732">Signal</keyword>
<dbReference type="InterPro" id="IPR007110">
    <property type="entry name" value="Ig-like_dom"/>
</dbReference>
<dbReference type="Proteomes" id="UP000694892">
    <property type="component" value="Chromosome 8L"/>
</dbReference>
<name>A0A974CAQ6_XENLA</name>
<accession>A0A974CAQ6</accession>
<dbReference type="InterPro" id="IPR003598">
    <property type="entry name" value="Ig_sub2"/>
</dbReference>
<reference evidence="6" key="1">
    <citation type="journal article" date="2016" name="Nature">
        <title>Genome evolution in the allotetraploid frog Xenopus laevis.</title>
        <authorList>
            <person name="Session A.M."/>
            <person name="Uno Y."/>
            <person name="Kwon T."/>
            <person name="Chapman J.A."/>
            <person name="Toyoda A."/>
            <person name="Takahashi S."/>
            <person name="Fukui A."/>
            <person name="Hikosaka A."/>
            <person name="Suzuki A."/>
            <person name="Kondo M."/>
            <person name="van Heeringen S.J."/>
            <person name="Quigley I."/>
            <person name="Heinz S."/>
            <person name="Ogino H."/>
            <person name="Ochi H."/>
            <person name="Hellsten U."/>
            <person name="Lyons J.B."/>
            <person name="Simakov O."/>
            <person name="Putnam N."/>
            <person name="Stites J."/>
            <person name="Kuroki Y."/>
            <person name="Tanaka T."/>
            <person name="Michiue T."/>
            <person name="Watanabe M."/>
            <person name="Bogdanovic O."/>
            <person name="Lister R."/>
            <person name="Georgiou G."/>
            <person name="Paranjpe S.S."/>
            <person name="van Kruijsbergen I."/>
            <person name="Shu S."/>
            <person name="Carlson J."/>
            <person name="Kinoshita T."/>
            <person name="Ohta Y."/>
            <person name="Mawaribuchi S."/>
            <person name="Jenkins J."/>
            <person name="Grimwood J."/>
            <person name="Schmutz J."/>
            <person name="Mitros T."/>
            <person name="Mozaffari S.V."/>
            <person name="Suzuki Y."/>
            <person name="Haramoto Y."/>
            <person name="Yamamoto T.S."/>
            <person name="Takagi C."/>
            <person name="Heald R."/>
            <person name="Miller K."/>
            <person name="Haudenschild C."/>
            <person name="Kitzman J."/>
            <person name="Nakayama T."/>
            <person name="Izutsu Y."/>
            <person name="Robert J."/>
            <person name="Fortriede J."/>
            <person name="Burns K."/>
            <person name="Lotay V."/>
            <person name="Karimi K."/>
            <person name="Yasuoka Y."/>
            <person name="Dichmann D.S."/>
            <person name="Flajnik M.F."/>
            <person name="Houston D.W."/>
            <person name="Shendure J."/>
            <person name="DuPasquier L."/>
            <person name="Vize P.D."/>
            <person name="Zorn A.M."/>
            <person name="Ito M."/>
            <person name="Marcotte E.M."/>
            <person name="Wallingford J.B."/>
            <person name="Ito Y."/>
            <person name="Asashima M."/>
            <person name="Ueno N."/>
            <person name="Matsuda Y."/>
            <person name="Veenstra G.J."/>
            <person name="Fujiyama A."/>
            <person name="Harland R.M."/>
            <person name="Taira M."/>
            <person name="Rokhsar D.S."/>
        </authorList>
    </citation>
    <scope>NUCLEOTIDE SEQUENCE [LARGE SCALE GENOMIC DNA]</scope>
    <source>
        <strain evidence="6">J</strain>
    </source>
</reference>
<keyword evidence="2" id="KW-1015">Disulfide bond</keyword>
<dbReference type="InterPro" id="IPR050488">
    <property type="entry name" value="Ig_Fc_receptor"/>
</dbReference>
<proteinExistence type="predicted"/>
<feature type="domain" description="Ig-like" evidence="4">
    <location>
        <begin position="345"/>
        <end position="429"/>
    </location>
</feature>
<dbReference type="SUPFAM" id="SSF48726">
    <property type="entry name" value="Immunoglobulin"/>
    <property type="match status" value="6"/>
</dbReference>
<dbReference type="SMART" id="SM00409">
    <property type="entry name" value="IG"/>
    <property type="match status" value="6"/>
</dbReference>
<evidence type="ECO:0000313" key="5">
    <source>
        <dbReference type="EMBL" id="OCT69216.1"/>
    </source>
</evidence>
<keyword evidence="3" id="KW-0812">Transmembrane</keyword>
<keyword evidence="3" id="KW-1133">Transmembrane helix</keyword>
<dbReference type="PROSITE" id="PS50835">
    <property type="entry name" value="IG_LIKE"/>
    <property type="match status" value="6"/>
</dbReference>
<organism evidence="5 6">
    <name type="scientific">Xenopus laevis</name>
    <name type="common">African clawed frog</name>
    <dbReference type="NCBI Taxonomy" id="8355"/>
    <lineage>
        <taxon>Eukaryota</taxon>
        <taxon>Metazoa</taxon>
        <taxon>Chordata</taxon>
        <taxon>Craniata</taxon>
        <taxon>Vertebrata</taxon>
        <taxon>Euteleostomi</taxon>
        <taxon>Amphibia</taxon>
        <taxon>Batrachia</taxon>
        <taxon>Anura</taxon>
        <taxon>Pipoidea</taxon>
        <taxon>Pipidae</taxon>
        <taxon>Xenopodinae</taxon>
        <taxon>Xenopus</taxon>
        <taxon>Xenopus</taxon>
    </lineage>
</organism>
<feature type="domain" description="Ig-like" evidence="4">
    <location>
        <begin position="529"/>
        <end position="610"/>
    </location>
</feature>
<dbReference type="InterPro" id="IPR036179">
    <property type="entry name" value="Ig-like_dom_sf"/>
</dbReference>
<dbReference type="GO" id="GO:0009897">
    <property type="term" value="C:external side of plasma membrane"/>
    <property type="evidence" value="ECO:0007669"/>
    <property type="project" value="TreeGrafter"/>
</dbReference>
<keyword evidence="3" id="KW-0472">Membrane</keyword>
<dbReference type="OMA" id="CKITCTH"/>
<dbReference type="GO" id="GO:0007166">
    <property type="term" value="P:cell surface receptor signaling pathway"/>
    <property type="evidence" value="ECO:0007669"/>
    <property type="project" value="TreeGrafter"/>
</dbReference>
<evidence type="ECO:0000256" key="2">
    <source>
        <dbReference type="ARBA" id="ARBA00023157"/>
    </source>
</evidence>
<feature type="domain" description="Ig-like" evidence="4">
    <location>
        <begin position="253"/>
        <end position="328"/>
    </location>
</feature>